<proteinExistence type="predicted"/>
<dbReference type="PROSITE" id="PS50888">
    <property type="entry name" value="BHLH"/>
    <property type="match status" value="1"/>
</dbReference>
<dbReference type="CDD" id="cd18914">
    <property type="entry name" value="bHLH_AtORG2_like"/>
    <property type="match status" value="1"/>
</dbReference>
<dbReference type="eggNOG" id="ENOG502S1BU">
    <property type="taxonomic scope" value="Eukaryota"/>
</dbReference>
<dbReference type="OrthoDB" id="1935281at2759"/>
<evidence type="ECO:0000256" key="1">
    <source>
        <dbReference type="ARBA" id="ARBA00023015"/>
    </source>
</evidence>
<feature type="region of interest" description="Disordered" evidence="4">
    <location>
        <begin position="30"/>
        <end position="62"/>
    </location>
</feature>
<feature type="compositionally biased region" description="Low complexity" evidence="4">
    <location>
        <begin position="44"/>
        <end position="59"/>
    </location>
</feature>
<dbReference type="InterPro" id="IPR036638">
    <property type="entry name" value="HLH_DNA-bd_sf"/>
</dbReference>
<evidence type="ECO:0000259" key="5">
    <source>
        <dbReference type="PROSITE" id="PS50888"/>
    </source>
</evidence>
<organism evidence="6 7">
    <name type="scientific">Amborella trichopoda</name>
    <dbReference type="NCBI Taxonomy" id="13333"/>
    <lineage>
        <taxon>Eukaryota</taxon>
        <taxon>Viridiplantae</taxon>
        <taxon>Streptophyta</taxon>
        <taxon>Embryophyta</taxon>
        <taxon>Tracheophyta</taxon>
        <taxon>Spermatophyta</taxon>
        <taxon>Magnoliopsida</taxon>
        <taxon>Amborellales</taxon>
        <taxon>Amborellaceae</taxon>
        <taxon>Amborella</taxon>
    </lineage>
</organism>
<dbReference type="PANTHER" id="PTHR13935">
    <property type="entry name" value="ACHAETE-SCUTE TRANSCRIPTION FACTOR-RELATED"/>
    <property type="match status" value="1"/>
</dbReference>
<feature type="domain" description="BHLH" evidence="5">
    <location>
        <begin position="60"/>
        <end position="112"/>
    </location>
</feature>
<protein>
    <recommendedName>
        <fullName evidence="5">BHLH domain-containing protein</fullName>
    </recommendedName>
</protein>
<reference evidence="7" key="1">
    <citation type="journal article" date="2013" name="Science">
        <title>The Amborella genome and the evolution of flowering plants.</title>
        <authorList>
            <consortium name="Amborella Genome Project"/>
        </authorList>
    </citation>
    <scope>NUCLEOTIDE SEQUENCE [LARGE SCALE GENOMIC DNA]</scope>
</reference>
<dbReference type="Gramene" id="ERN14777">
    <property type="protein sequence ID" value="ERN14777"/>
    <property type="gene ID" value="AMTR_s00032p00045230"/>
</dbReference>
<name>U5D062_AMBTC</name>
<dbReference type="Proteomes" id="UP000017836">
    <property type="component" value="Unassembled WGS sequence"/>
</dbReference>
<evidence type="ECO:0000256" key="3">
    <source>
        <dbReference type="ARBA" id="ARBA00023163"/>
    </source>
</evidence>
<dbReference type="GO" id="GO:0000981">
    <property type="term" value="F:DNA-binding transcription factor activity, RNA polymerase II-specific"/>
    <property type="evidence" value="ECO:0000318"/>
    <property type="project" value="GO_Central"/>
</dbReference>
<evidence type="ECO:0000313" key="7">
    <source>
        <dbReference type="Proteomes" id="UP000017836"/>
    </source>
</evidence>
<dbReference type="PANTHER" id="PTHR13935:SF106">
    <property type="entry name" value="ACHAETE-SCUTE COMPLEX PROTEIN T5-RELATED"/>
    <property type="match status" value="1"/>
</dbReference>
<dbReference type="GO" id="GO:0000977">
    <property type="term" value="F:RNA polymerase II transcription regulatory region sequence-specific DNA binding"/>
    <property type="evidence" value="ECO:0000318"/>
    <property type="project" value="GO_Central"/>
</dbReference>
<dbReference type="SUPFAM" id="SSF47459">
    <property type="entry name" value="HLH, helix-loop-helix DNA-binding domain"/>
    <property type="match status" value="1"/>
</dbReference>
<dbReference type="InterPro" id="IPR015660">
    <property type="entry name" value="MASH1/Ascl1a-like"/>
</dbReference>
<evidence type="ECO:0000313" key="6">
    <source>
        <dbReference type="EMBL" id="ERN14777.1"/>
    </source>
</evidence>
<dbReference type="EMBL" id="KI392518">
    <property type="protein sequence ID" value="ERN14777.1"/>
    <property type="molecule type" value="Genomic_DNA"/>
</dbReference>
<accession>U5D062</accession>
<evidence type="ECO:0000256" key="2">
    <source>
        <dbReference type="ARBA" id="ARBA00023125"/>
    </source>
</evidence>
<dbReference type="HOGENOM" id="CLU_094733_1_1_1"/>
<keyword evidence="7" id="KW-1185">Reference proteome</keyword>
<keyword evidence="2" id="KW-0238">DNA-binding</keyword>
<dbReference type="GO" id="GO:0090575">
    <property type="term" value="C:RNA polymerase II transcription regulator complex"/>
    <property type="evidence" value="ECO:0000318"/>
    <property type="project" value="GO_Central"/>
</dbReference>
<gene>
    <name evidence="6" type="ORF">AMTR_s00032p00045230</name>
</gene>
<dbReference type="OMA" id="LKRACKC"/>
<dbReference type="AlphaFoldDB" id="U5D062"/>
<evidence type="ECO:0000256" key="4">
    <source>
        <dbReference type="SAM" id="MobiDB-lite"/>
    </source>
</evidence>
<dbReference type="Gene3D" id="4.10.280.10">
    <property type="entry name" value="Helix-loop-helix DNA-binding domain"/>
    <property type="match status" value="1"/>
</dbReference>
<dbReference type="InterPro" id="IPR011598">
    <property type="entry name" value="bHLH_dom"/>
</dbReference>
<dbReference type="GO" id="GO:0046983">
    <property type="term" value="F:protein dimerization activity"/>
    <property type="evidence" value="ECO:0007669"/>
    <property type="project" value="InterPro"/>
</dbReference>
<dbReference type="GO" id="GO:0006357">
    <property type="term" value="P:regulation of transcription by RNA polymerase II"/>
    <property type="evidence" value="ECO:0000318"/>
    <property type="project" value="GO_Central"/>
</dbReference>
<keyword evidence="3" id="KW-0804">Transcription</keyword>
<keyword evidence="1" id="KW-0805">Transcription regulation</keyword>
<sequence length="232" mass="25208">MDLISGDAMEFISGDEQLFSPFFLPNLQTQDGIPTDLDAPPAPESAAANPPGHPAPAGGCRKIPRGEVERQRRSEMAALCVSLRSLLPIEYLRGKRSTSDQMNQAASYITHLQKKIEELVEVRDNLKRACKCGFKMSPDPGRGVMEQLEVRECGEGVEVVMGGPRGAACASRVVGAIEEESMGLEVVSYVYTTTGDRSFDVVKSRRSARGGGATADIRKIKRQLVQALQPHH</sequence>
<dbReference type="Pfam" id="PF00010">
    <property type="entry name" value="HLH"/>
    <property type="match status" value="1"/>
</dbReference>